<dbReference type="Proteomes" id="UP000009223">
    <property type="component" value="Chromosome"/>
</dbReference>
<feature type="transmembrane region" description="Helical" evidence="1">
    <location>
        <begin position="12"/>
        <end position="29"/>
    </location>
</feature>
<keyword evidence="1" id="KW-1133">Transmembrane helix</keyword>
<gene>
    <name evidence="2" type="ordered locus">TREPR_0013</name>
</gene>
<dbReference type="EMBL" id="CP001843">
    <property type="protein sequence ID" value="AEF83710.1"/>
    <property type="molecule type" value="Genomic_DNA"/>
</dbReference>
<dbReference type="AlphaFoldDB" id="F5YNZ1"/>
<evidence type="ECO:0000256" key="1">
    <source>
        <dbReference type="SAM" id="Phobius"/>
    </source>
</evidence>
<feature type="transmembrane region" description="Helical" evidence="1">
    <location>
        <begin position="395"/>
        <end position="423"/>
    </location>
</feature>
<feature type="transmembrane region" description="Helical" evidence="1">
    <location>
        <begin position="178"/>
        <end position="205"/>
    </location>
</feature>
<protein>
    <submittedName>
        <fullName evidence="2">Putative membrane protein</fullName>
    </submittedName>
</protein>
<evidence type="ECO:0000313" key="3">
    <source>
        <dbReference type="Proteomes" id="UP000009223"/>
    </source>
</evidence>
<dbReference type="OrthoDB" id="703085at2"/>
<keyword evidence="1" id="KW-0812">Transmembrane</keyword>
<dbReference type="STRING" id="545694.TREPR_0013"/>
<dbReference type="RefSeq" id="WP_015706437.1">
    <property type="nucleotide sequence ID" value="NC_015578.1"/>
</dbReference>
<reference evidence="2 3" key="2">
    <citation type="journal article" date="2011" name="ISME J.">
        <title>RNA-seq reveals cooperative metabolic interactions between two termite-gut spirochete species in co-culture.</title>
        <authorList>
            <person name="Rosenthal A.Z."/>
            <person name="Matson E.G."/>
            <person name="Eldar A."/>
            <person name="Leadbetter J.R."/>
        </authorList>
    </citation>
    <scope>NUCLEOTIDE SEQUENCE [LARGE SCALE GENOMIC DNA]</scope>
    <source>
        <strain evidence="3">ATCC BAA-887 / DSM 12427 / ZAS-2</strain>
    </source>
</reference>
<feature type="transmembrane region" description="Helical" evidence="1">
    <location>
        <begin position="271"/>
        <end position="290"/>
    </location>
</feature>
<dbReference type="eggNOG" id="ENOG5033KJS">
    <property type="taxonomic scope" value="Bacteria"/>
</dbReference>
<accession>F5YNZ1</accession>
<organism evidence="2 3">
    <name type="scientific">Treponema primitia (strain ATCC BAA-887 / DSM 12427 / ZAS-2)</name>
    <dbReference type="NCBI Taxonomy" id="545694"/>
    <lineage>
        <taxon>Bacteria</taxon>
        <taxon>Pseudomonadati</taxon>
        <taxon>Spirochaetota</taxon>
        <taxon>Spirochaetia</taxon>
        <taxon>Spirochaetales</taxon>
        <taxon>Treponemataceae</taxon>
        <taxon>Treponema</taxon>
    </lineage>
</organism>
<proteinExistence type="predicted"/>
<dbReference type="HOGENOM" id="CLU_052965_0_0_12"/>
<feature type="transmembrane region" description="Helical" evidence="1">
    <location>
        <begin position="217"/>
        <end position="250"/>
    </location>
</feature>
<feature type="transmembrane region" description="Helical" evidence="1">
    <location>
        <begin position="362"/>
        <end position="383"/>
    </location>
</feature>
<dbReference type="KEGG" id="tpi:TREPR_0013"/>
<feature type="transmembrane region" description="Helical" evidence="1">
    <location>
        <begin position="73"/>
        <end position="93"/>
    </location>
</feature>
<name>F5YNZ1_TREPZ</name>
<feature type="transmembrane region" description="Helical" evidence="1">
    <location>
        <begin position="133"/>
        <end position="157"/>
    </location>
</feature>
<keyword evidence="1" id="KW-0472">Membrane</keyword>
<sequence length="435" mass="50279">MEDNSILENKEIKLISKLIIFVLFFLYLYPLKFIFFSGISTRLFIGGIGFILFATKRLTTLPSKIFIVKKEWAVISFLLCFILVISLLTNMINRTSETQFTTYPISMIMIFFAAYFISTILKLNYGCIKFELIANYIVICIFMQMIFAILIIIFPSFRGIVNMLSDESGGIHFIKNDILLRVIGLSSHSFGAGVINSFGLLLISLMIKQYALKWNEYLYLIFGFFLVSIVGCMMSRTTVVGILLSFFILIHKSLILKFRFTKKFRSGLKSIVFIIIFGTILLFILFNDIIMNLETFFRYGFEFLYNLSEKGDLSSASTDQLIDMYKTIPSEIKTWIIGDGYWADPLGDGYYMHTDVGYMRSIFYYGLIGTLIYYAYEMALIWFADRKTNKEFQLFFAISAILLLICSLKGFTNFTSFVAVFLFCKKDNICNLHNR</sequence>
<evidence type="ECO:0000313" key="2">
    <source>
        <dbReference type="EMBL" id="AEF83710.1"/>
    </source>
</evidence>
<feature type="transmembrane region" description="Helical" evidence="1">
    <location>
        <begin position="100"/>
        <end position="121"/>
    </location>
</feature>
<feature type="transmembrane region" description="Helical" evidence="1">
    <location>
        <begin position="34"/>
        <end position="53"/>
    </location>
</feature>
<reference evidence="3" key="1">
    <citation type="submission" date="2009-12" db="EMBL/GenBank/DDBJ databases">
        <title>Complete sequence of Treponema primitia strain ZAS-2.</title>
        <authorList>
            <person name="Tetu S.G."/>
            <person name="Matson E."/>
            <person name="Ren Q."/>
            <person name="Seshadri R."/>
            <person name="Elbourne L."/>
            <person name="Hassan K.A."/>
            <person name="Durkin A."/>
            <person name="Radune D."/>
            <person name="Mohamoud Y."/>
            <person name="Shay R."/>
            <person name="Jin S."/>
            <person name="Zhang X."/>
            <person name="Lucey K."/>
            <person name="Ballor N.R."/>
            <person name="Ottesen E."/>
            <person name="Rosenthal R."/>
            <person name="Allen A."/>
            <person name="Leadbetter J.R."/>
            <person name="Paulsen I.T."/>
        </authorList>
    </citation>
    <scope>NUCLEOTIDE SEQUENCE [LARGE SCALE GENOMIC DNA]</scope>
    <source>
        <strain evidence="3">ATCC BAA-887 / DSM 12427 / ZAS-2</strain>
    </source>
</reference>
<keyword evidence="3" id="KW-1185">Reference proteome</keyword>